<dbReference type="InterPro" id="IPR036770">
    <property type="entry name" value="Ankyrin_rpt-contain_sf"/>
</dbReference>
<dbReference type="InterPro" id="IPR051165">
    <property type="entry name" value="Multifunctional_ANK_Repeat"/>
</dbReference>
<feature type="repeat" description="ANK" evidence="3">
    <location>
        <begin position="569"/>
        <end position="601"/>
    </location>
</feature>
<dbReference type="PROSITE" id="PS50088">
    <property type="entry name" value="ANK_REPEAT"/>
    <property type="match status" value="6"/>
</dbReference>
<keyword evidence="2 3" id="KW-0040">ANK repeat</keyword>
<feature type="repeat" description="ANK" evidence="3">
    <location>
        <begin position="72"/>
        <end position="104"/>
    </location>
</feature>
<evidence type="ECO:0000256" key="3">
    <source>
        <dbReference type="PROSITE-ProRule" id="PRU00023"/>
    </source>
</evidence>
<organism evidence="4">
    <name type="scientific">Araucaria cunninghamii</name>
    <name type="common">Hoop pine</name>
    <name type="synonym">Moreton Bay pine</name>
    <dbReference type="NCBI Taxonomy" id="56994"/>
    <lineage>
        <taxon>Eukaryota</taxon>
        <taxon>Viridiplantae</taxon>
        <taxon>Streptophyta</taxon>
        <taxon>Embryophyta</taxon>
        <taxon>Tracheophyta</taxon>
        <taxon>Spermatophyta</taxon>
        <taxon>Pinopsida</taxon>
        <taxon>Pinidae</taxon>
        <taxon>Conifers II</taxon>
        <taxon>Araucariales</taxon>
        <taxon>Araucariaceae</taxon>
        <taxon>Araucaria</taxon>
    </lineage>
</organism>
<dbReference type="SUPFAM" id="SSF48403">
    <property type="entry name" value="Ankyrin repeat"/>
    <property type="match status" value="2"/>
</dbReference>
<dbReference type="InterPro" id="IPR011993">
    <property type="entry name" value="PH-like_dom_sf"/>
</dbReference>
<dbReference type="SMART" id="SM00248">
    <property type="entry name" value="ANK"/>
    <property type="match status" value="11"/>
</dbReference>
<dbReference type="InterPro" id="IPR002110">
    <property type="entry name" value="Ankyrin_rpt"/>
</dbReference>
<dbReference type="PROSITE" id="PS50297">
    <property type="entry name" value="ANK_REP_REGION"/>
    <property type="match status" value="5"/>
</dbReference>
<dbReference type="AlphaFoldDB" id="A0A0D6QRK6"/>
<accession>A0A0D6QRK6</accession>
<evidence type="ECO:0000256" key="2">
    <source>
        <dbReference type="ARBA" id="ARBA00023043"/>
    </source>
</evidence>
<feature type="repeat" description="ANK" evidence="3">
    <location>
        <begin position="333"/>
        <end position="365"/>
    </location>
</feature>
<keyword evidence="1" id="KW-0677">Repeat</keyword>
<sequence>MVRPVVPVDHDSQKLIEAAYKGDVKTVADCLANPLVDVNYKGTVSLRVKCTDIVQHEEAPDEVKIEYEEFKTDVTALFAAAHAGNVELVRRLLSAGADVNQKLFRGYATTAAAREGHLQVLDILLKAGASQLACEDALLEASLYGQTKAVELLINSEMTRPVVSVHSLVRACCRGFVGIVATLIKSGVNANSWDRALLRSAKPALYANVDCTPLVAAIVSRQAPVVRYLLEAGVNTDCKVRLGAWSWDTCSGEELRVGAGLAEPFNEAWCAVEYYEASGTILKLLLQRLTPDSEHRGRTLVCHAILCRNARAVQVLLDAGANAEFCVRTTNGQEFRPLHMTARMGCLTILKQLIVHGCDLNATTETGETALMLSIKSNHLECFKELLFSGADLAAVNIMGQNAVNVAEVNNCVSSIYQIISETIKSGKKVYSRNFQIFSPLHFVTSFGDAKLLQKLIQQSGLSLNDQDKHGLSAVMIAAKAGHVEAFKVLVFAGADLRLKNKKGETALGLYQIHGTRELFEKILLDVTIAKGLKGEEFKALHYAARRGNLEAIGQLLKRGCTVNALDEDGYTPLMLAAREGHADACKLLVLGGADCSIVNAKGETALLLARRNSNNLSKVAEGVILDHLARKFVLAGDQLCKHTRQGKGSPHMKMVRMLKTGMFTWGKSRRRNVFIMEATMGPSPKFRKNRRKADVNQSGTFRIVTKKKREVHFVARNDANAELWVRGINLITKEATISNGSEWELNSLLC</sequence>
<evidence type="ECO:0000256" key="1">
    <source>
        <dbReference type="ARBA" id="ARBA00022737"/>
    </source>
</evidence>
<feature type="repeat" description="ANK" evidence="3">
    <location>
        <begin position="366"/>
        <end position="398"/>
    </location>
</feature>
<dbReference type="EMBL" id="GCKF01045132">
    <property type="protein sequence ID" value="JAG93927.1"/>
    <property type="molecule type" value="Transcribed_RNA"/>
</dbReference>
<proteinExistence type="predicted"/>
<dbReference type="Gene3D" id="1.25.40.20">
    <property type="entry name" value="Ankyrin repeat-containing domain"/>
    <property type="match status" value="5"/>
</dbReference>
<dbReference type="PANTHER" id="PTHR24123:SF73">
    <property type="entry name" value="OS02G0457500 PROTEIN"/>
    <property type="match status" value="1"/>
</dbReference>
<protein>
    <submittedName>
        <fullName evidence="4">Uncharacterized protein</fullName>
    </submittedName>
</protein>
<name>A0A0D6QRK6_ARACU</name>
<dbReference type="Pfam" id="PF12796">
    <property type="entry name" value="Ank_2"/>
    <property type="match status" value="4"/>
</dbReference>
<evidence type="ECO:0000313" key="4">
    <source>
        <dbReference type="EMBL" id="JAG93927.1"/>
    </source>
</evidence>
<dbReference type="Gene3D" id="2.30.29.30">
    <property type="entry name" value="Pleckstrin-homology domain (PH domain)/Phosphotyrosine-binding domain (PTB)"/>
    <property type="match status" value="1"/>
</dbReference>
<feature type="repeat" description="ANK" evidence="3">
    <location>
        <begin position="470"/>
        <end position="502"/>
    </location>
</feature>
<feature type="repeat" description="ANK" evidence="3">
    <location>
        <begin position="536"/>
        <end position="568"/>
    </location>
</feature>
<reference evidence="4" key="1">
    <citation type="submission" date="2015-03" db="EMBL/GenBank/DDBJ databases">
        <title>A transcriptome of Araucaria cunninghamii, an australian fine timber species.</title>
        <authorList>
            <person name="Jing Yi C.J.Y."/>
            <person name="Yin San L.Y.S."/>
            <person name="Abdul Karim S.S."/>
            <person name="Wan Azmi N.N."/>
            <person name="Hercus R.R."/>
            <person name="Croft L.L."/>
        </authorList>
    </citation>
    <scope>NUCLEOTIDE SEQUENCE</scope>
    <source>
        <strain evidence="4">MI0301</strain>
        <tissue evidence="4">Leaf</tissue>
    </source>
</reference>
<dbReference type="PANTHER" id="PTHR24123">
    <property type="entry name" value="ANKYRIN REPEAT-CONTAINING"/>
    <property type="match status" value="1"/>
</dbReference>
<dbReference type="SUPFAM" id="SSF50729">
    <property type="entry name" value="PH domain-like"/>
    <property type="match status" value="1"/>
</dbReference>